<dbReference type="Proteomes" id="UP000708208">
    <property type="component" value="Unassembled WGS sequence"/>
</dbReference>
<reference evidence="2" key="1">
    <citation type="submission" date="2021-06" db="EMBL/GenBank/DDBJ databases">
        <authorList>
            <person name="Hodson N. C."/>
            <person name="Mongue J. A."/>
            <person name="Jaron S. K."/>
        </authorList>
    </citation>
    <scope>NUCLEOTIDE SEQUENCE</scope>
</reference>
<comment type="caution">
    <text evidence="2">The sequence shown here is derived from an EMBL/GenBank/DDBJ whole genome shotgun (WGS) entry which is preliminary data.</text>
</comment>
<organism evidence="2 3">
    <name type="scientific">Allacma fusca</name>
    <dbReference type="NCBI Taxonomy" id="39272"/>
    <lineage>
        <taxon>Eukaryota</taxon>
        <taxon>Metazoa</taxon>
        <taxon>Ecdysozoa</taxon>
        <taxon>Arthropoda</taxon>
        <taxon>Hexapoda</taxon>
        <taxon>Collembola</taxon>
        <taxon>Symphypleona</taxon>
        <taxon>Sminthuridae</taxon>
        <taxon>Allacma</taxon>
    </lineage>
</organism>
<keyword evidence="3" id="KW-1185">Reference proteome</keyword>
<feature type="region of interest" description="Disordered" evidence="1">
    <location>
        <begin position="142"/>
        <end position="164"/>
    </location>
</feature>
<dbReference type="AlphaFoldDB" id="A0A8J2JQA8"/>
<dbReference type="EMBL" id="CAJVCH010117475">
    <property type="protein sequence ID" value="CAG7725092.1"/>
    <property type="molecule type" value="Genomic_DNA"/>
</dbReference>
<sequence length="164" mass="18842">MEGIHSKENILLSRSKFERILKASNLGLRDHNISGNTRKKWKPEVGHFDVEKVRKYRDVIYKRFTASVTFARDDKSIADISQVRTRQVRKRKCSVKVEIPLSSEVILEETIDSMDSQDANSTVEDFKCEMECEQVSQEQIVLEEEPQGQNSPIKLKESVSVVEG</sequence>
<accession>A0A8J2JQA8</accession>
<proteinExistence type="predicted"/>
<evidence type="ECO:0000313" key="2">
    <source>
        <dbReference type="EMBL" id="CAG7725092.1"/>
    </source>
</evidence>
<name>A0A8J2JQA8_9HEXA</name>
<evidence type="ECO:0000256" key="1">
    <source>
        <dbReference type="SAM" id="MobiDB-lite"/>
    </source>
</evidence>
<gene>
    <name evidence="2" type="ORF">AFUS01_LOCUS14074</name>
</gene>
<protein>
    <submittedName>
        <fullName evidence="2">Uncharacterized protein</fullName>
    </submittedName>
</protein>
<evidence type="ECO:0000313" key="3">
    <source>
        <dbReference type="Proteomes" id="UP000708208"/>
    </source>
</evidence>